<dbReference type="GO" id="GO:0005886">
    <property type="term" value="C:plasma membrane"/>
    <property type="evidence" value="ECO:0007669"/>
    <property type="project" value="TreeGrafter"/>
</dbReference>
<comment type="caution">
    <text evidence="2">The sequence shown here is derived from an EMBL/GenBank/DDBJ whole genome shotgun (WGS) entry which is preliminary data.</text>
</comment>
<protein>
    <recommendedName>
        <fullName evidence="1">Mucolipin extracytosolic domain-containing protein</fullName>
    </recommendedName>
</protein>
<reference evidence="2" key="1">
    <citation type="journal article" date="2023" name="Insect Mol. Biol.">
        <title>Genome sequencing provides insights into the evolution of gene families encoding plant cell wall-degrading enzymes in longhorned beetles.</title>
        <authorList>
            <person name="Shin N.R."/>
            <person name="Okamura Y."/>
            <person name="Kirsch R."/>
            <person name="Pauchet Y."/>
        </authorList>
    </citation>
    <scope>NUCLEOTIDE SEQUENCE</scope>
    <source>
        <strain evidence="2">AMC_N1</strain>
    </source>
</reference>
<dbReference type="AlphaFoldDB" id="A0AAV8YWR7"/>
<dbReference type="EMBL" id="JAPWTK010000034">
    <property type="protein sequence ID" value="KAJ8955978.1"/>
    <property type="molecule type" value="Genomic_DNA"/>
</dbReference>
<dbReference type="PANTHER" id="PTHR12127">
    <property type="entry name" value="MUCOLIPIN"/>
    <property type="match status" value="1"/>
</dbReference>
<evidence type="ECO:0000259" key="1">
    <source>
        <dbReference type="Pfam" id="PF21381"/>
    </source>
</evidence>
<gene>
    <name evidence="2" type="ORF">NQ318_006249</name>
</gene>
<dbReference type="InterPro" id="IPR049134">
    <property type="entry name" value="MCLN_ECD"/>
</dbReference>
<evidence type="ECO:0000313" key="2">
    <source>
        <dbReference type="EMBL" id="KAJ8955978.1"/>
    </source>
</evidence>
<dbReference type="Proteomes" id="UP001162162">
    <property type="component" value="Unassembled WGS sequence"/>
</dbReference>
<organism evidence="2 3">
    <name type="scientific">Aromia moschata</name>
    <dbReference type="NCBI Taxonomy" id="1265417"/>
    <lineage>
        <taxon>Eukaryota</taxon>
        <taxon>Metazoa</taxon>
        <taxon>Ecdysozoa</taxon>
        <taxon>Arthropoda</taxon>
        <taxon>Hexapoda</taxon>
        <taxon>Insecta</taxon>
        <taxon>Pterygota</taxon>
        <taxon>Neoptera</taxon>
        <taxon>Endopterygota</taxon>
        <taxon>Coleoptera</taxon>
        <taxon>Polyphaga</taxon>
        <taxon>Cucujiformia</taxon>
        <taxon>Chrysomeloidea</taxon>
        <taxon>Cerambycidae</taxon>
        <taxon>Cerambycinae</taxon>
        <taxon>Callichromatini</taxon>
        <taxon>Aromia</taxon>
    </lineage>
</organism>
<dbReference type="GO" id="GO:0072345">
    <property type="term" value="F:NAADP-sensitive calcium-release channel activity"/>
    <property type="evidence" value="ECO:0007669"/>
    <property type="project" value="TreeGrafter"/>
</dbReference>
<dbReference type="PANTHER" id="PTHR12127:SF7">
    <property type="entry name" value="SD02261P"/>
    <property type="match status" value="1"/>
</dbReference>
<dbReference type="InterPro" id="IPR039031">
    <property type="entry name" value="Mucolipin"/>
</dbReference>
<accession>A0AAV8YWR7</accession>
<name>A0AAV8YWR7_9CUCU</name>
<dbReference type="GO" id="GO:0005765">
    <property type="term" value="C:lysosomal membrane"/>
    <property type="evidence" value="ECO:0007669"/>
    <property type="project" value="TreeGrafter"/>
</dbReference>
<proteinExistence type="predicted"/>
<evidence type="ECO:0000313" key="3">
    <source>
        <dbReference type="Proteomes" id="UP001162162"/>
    </source>
</evidence>
<sequence>MEETSPECESVENCDERCGIAHQRCCQNSTKRLLTEEKMRRKLQFFFMNPIEKWQAKKRFPYKFCVQVIKIILVTMQLCLFAYRWDTTMEINAYPPGAGPLAIYQMKEFYSTLDYAYEGYANLNKAIGSYSYANEDNTMTDMVLCLYQYKKGIIFGFNESYVFNNEIIETCLNITQKPETGLLNSKEYVV</sequence>
<feature type="domain" description="Mucolipin extracytosolic" evidence="1">
    <location>
        <begin position="101"/>
        <end position="177"/>
    </location>
</feature>
<dbReference type="Pfam" id="PF21381">
    <property type="entry name" value="MCLN_ECD"/>
    <property type="match status" value="1"/>
</dbReference>
<keyword evidence="3" id="KW-1185">Reference proteome</keyword>